<reference evidence="2" key="1">
    <citation type="submission" date="2021-02" db="EMBL/GenBank/DDBJ databases">
        <authorList>
            <person name="Dougan E. K."/>
            <person name="Rhodes N."/>
            <person name="Thang M."/>
            <person name="Chan C."/>
        </authorList>
    </citation>
    <scope>NUCLEOTIDE SEQUENCE</scope>
</reference>
<gene>
    <name evidence="2" type="ORF">SPIL2461_LOCUS5272</name>
</gene>
<keyword evidence="3" id="KW-1185">Reference proteome</keyword>
<name>A0A812M426_SYMPI</name>
<evidence type="ECO:0000313" key="3">
    <source>
        <dbReference type="Proteomes" id="UP000649617"/>
    </source>
</evidence>
<accession>A0A812M426</accession>
<proteinExistence type="predicted"/>
<keyword evidence="1" id="KW-0175">Coiled coil</keyword>
<protein>
    <submittedName>
        <fullName evidence="2">Uncharacterized protein</fullName>
    </submittedName>
</protein>
<feature type="coiled-coil region" evidence="1">
    <location>
        <begin position="32"/>
        <end position="88"/>
    </location>
</feature>
<dbReference type="EMBL" id="CAJNIZ010007358">
    <property type="protein sequence ID" value="CAE7257369.1"/>
    <property type="molecule type" value="Genomic_DNA"/>
</dbReference>
<organism evidence="2 3">
    <name type="scientific">Symbiodinium pilosum</name>
    <name type="common">Dinoflagellate</name>
    <dbReference type="NCBI Taxonomy" id="2952"/>
    <lineage>
        <taxon>Eukaryota</taxon>
        <taxon>Sar</taxon>
        <taxon>Alveolata</taxon>
        <taxon>Dinophyceae</taxon>
        <taxon>Suessiales</taxon>
        <taxon>Symbiodiniaceae</taxon>
        <taxon>Symbiodinium</taxon>
    </lineage>
</organism>
<dbReference type="Proteomes" id="UP000649617">
    <property type="component" value="Unassembled WGS sequence"/>
</dbReference>
<sequence>MEQIAISEGPASRPYAAELAVSWQQQRLLPLQKSLLLEIEKLSKDKAAAEAKALKLQAQLKASQDKAAKALENSAKLSKRAKQAAEKALHENSMYFHWKDLSKGSKDSVALLAKTGLGRCSRCRWVTKCLSCDAEHLFNNLYKKEASKKGKVPSLSGASGN</sequence>
<evidence type="ECO:0000256" key="1">
    <source>
        <dbReference type="SAM" id="Coils"/>
    </source>
</evidence>
<comment type="caution">
    <text evidence="2">The sequence shown here is derived from an EMBL/GenBank/DDBJ whole genome shotgun (WGS) entry which is preliminary data.</text>
</comment>
<evidence type="ECO:0000313" key="2">
    <source>
        <dbReference type="EMBL" id="CAE7257369.1"/>
    </source>
</evidence>
<dbReference type="AlphaFoldDB" id="A0A812M426"/>